<reference evidence="1" key="1">
    <citation type="submission" date="2016-07" db="EMBL/GenBank/DDBJ databases">
        <authorList>
            <consortium name="Pathogen Informatics"/>
        </authorList>
    </citation>
    <scope>NUCLEOTIDE SEQUENCE</scope>
</reference>
<protein>
    <submittedName>
        <fullName evidence="1">VIR protein</fullName>
    </submittedName>
</protein>
<organism evidence="1">
    <name type="scientific">Plasmodium vivax</name>
    <name type="common">malaria parasite P. vivax</name>
    <dbReference type="NCBI Taxonomy" id="5855"/>
    <lineage>
        <taxon>Eukaryota</taxon>
        <taxon>Sar</taxon>
        <taxon>Alveolata</taxon>
        <taxon>Apicomplexa</taxon>
        <taxon>Aconoidasida</taxon>
        <taxon>Haemosporida</taxon>
        <taxon>Plasmodiidae</taxon>
        <taxon>Plasmodium</taxon>
        <taxon>Plasmodium (Plasmodium)</taxon>
    </lineage>
</organism>
<gene>
    <name evidence="1" type="ORF">PVP01_0004130</name>
</gene>
<dbReference type="OrthoDB" id="10376869at2759"/>
<dbReference type="VEuPathDB" id="PlasmoDB:PVP01_0004130"/>
<dbReference type="InterPro" id="IPR008780">
    <property type="entry name" value="Plasmodium_Vir"/>
</dbReference>
<dbReference type="AlphaFoldDB" id="A0A565A4E7"/>
<dbReference type="VEuPathDB" id="PlasmoDB:PVPAM_000011600"/>
<proteinExistence type="predicted"/>
<sequence>MEVFLEKSKLDSLNTIINYDNFDKYKNNCYNYPNITTLKYLLGGNFWGKNISDELLNALCYVYKRHKDDTLDRNICNYLYYWLGSKVLTNLRHTYFFFDVLKKIYYILSRGERGQVCDPAGYNIYHHNFHKFKLVYDLSEDYETYKSHFSGIMPSCDKDYDEAIQSYKYLYNDLRKKCTIERTNYYEPYCQAFNEYFTEEKNAQISLWKCQLREDKQEVQQLEKEPGEDAATKHIQEELEVVRQQVQEDSVQTAQHSRTIVPYLNKDVFDEVVISSASEESSRSTTTKSITSAVSAAGVLVPPFLIYNYAPARSWINKLLGMNKGTNRNPYANQELMAEFSMPEDFYSERNRYNIMYNPE</sequence>
<evidence type="ECO:0000313" key="1">
    <source>
        <dbReference type="EMBL" id="VUZ99698.1"/>
    </source>
</evidence>
<name>A0A565A4E7_PLAVI</name>
<accession>A0A565A4E7</accession>
<dbReference type="Pfam" id="PF05795">
    <property type="entry name" value="Plasmodium_Vir"/>
    <property type="match status" value="1"/>
</dbReference>
<dbReference type="EMBL" id="FLZR02000010">
    <property type="protein sequence ID" value="VUZ99698.1"/>
    <property type="molecule type" value="Genomic_DNA"/>
</dbReference>
<dbReference type="Proteomes" id="UP000220605">
    <property type="component" value="Unassembled WGS sequence"/>
</dbReference>
<dbReference type="VEuPathDB" id="PlasmoDB:PVW1_120009000"/>